<keyword evidence="1" id="KW-0812">Transmembrane</keyword>
<sequence>MPMNRQRGFAGIIMLAIFGIVMVMMVTGAMRYIQSSQQAGTTVHAVTQSQIKAWTGVEAMRQFFYQTGPTQLAALSVGDAINFPTDSGLSGQLVAISTTAPTCVDGVQLVVNVFGAAARTSAGVQSIFCVIEGQTLTTYNMGNAVFIKGGLSLGGDINILNGENTNTSFYVEGDIDGHGSISGFSLLYSTGNVTLGGSQNDIATVAAEGDVTLSGSGGYGNVTAMGNISMSGGVNTLSAKANGNITLHSSADVAGTLSAIGNVIMEAGTTAGNVLSQGNVTATNATIGNLMVEGDFSETSNGAVGSGQVGGSINRADWNEKVNVSHIEGLTVAITPVTPVSVTDLRVDAWALKSAANLAFDIDTSGNILVQVRNMSGIANGDYYLAGQGKNRDYLCDTPSYSDSTCHKKVCVGYSDSNSCFNYVSKDDEWQLDGSQFVPAVLWFNGSVDVGTGTYVDTVIATKNISTSGSHTIKSINFAGYNDVCATSNFADFYATNLCSAGTLVYNPLANIALLAGGYVDDVFYGGDITLGASTEVYGSVIAGNLLFSGGNTKIYGYLTVANQSGSTEGSDFHGSTTIDLSSLPEVYNPGEVVTGGSQQGGGNGTGSANTKVTQLWSRYL</sequence>
<feature type="transmembrane region" description="Helical" evidence="1">
    <location>
        <begin position="12"/>
        <end position="33"/>
    </location>
</feature>
<dbReference type="STRING" id="1515746.HR45_04145"/>
<keyword evidence="1" id="KW-1133">Transmembrane helix</keyword>
<reference evidence="2 3" key="1">
    <citation type="submission" date="2014-06" db="EMBL/GenBank/DDBJ databases">
        <title>Shewanella sp. YQH10.</title>
        <authorList>
            <person name="Liu Y."/>
            <person name="Zeng R."/>
        </authorList>
    </citation>
    <scope>NUCLEOTIDE SEQUENCE [LARGE SCALE GENOMIC DNA]</scope>
    <source>
        <strain evidence="2 3">YQH10</strain>
    </source>
</reference>
<accession>A0A094LTU4</accession>
<dbReference type="AlphaFoldDB" id="A0A094LTU4"/>
<dbReference type="EMBL" id="JPEO01000002">
    <property type="protein sequence ID" value="KFZ38623.1"/>
    <property type="molecule type" value="Genomic_DNA"/>
</dbReference>
<proteinExistence type="predicted"/>
<keyword evidence="1" id="KW-0472">Membrane</keyword>
<dbReference type="Proteomes" id="UP000029264">
    <property type="component" value="Unassembled WGS sequence"/>
</dbReference>
<evidence type="ECO:0000313" key="2">
    <source>
        <dbReference type="EMBL" id="KFZ38623.1"/>
    </source>
</evidence>
<keyword evidence="3" id="KW-1185">Reference proteome</keyword>
<comment type="caution">
    <text evidence="2">The sequence shown here is derived from an EMBL/GenBank/DDBJ whole genome shotgun (WGS) entry which is preliminary data.</text>
</comment>
<evidence type="ECO:0000313" key="3">
    <source>
        <dbReference type="Proteomes" id="UP000029264"/>
    </source>
</evidence>
<name>A0A094LTU4_9GAMM</name>
<gene>
    <name evidence="2" type="ORF">HR45_04145</name>
</gene>
<evidence type="ECO:0000256" key="1">
    <source>
        <dbReference type="SAM" id="Phobius"/>
    </source>
</evidence>
<organism evidence="2 3">
    <name type="scientific">Shewanella mangrovi</name>
    <dbReference type="NCBI Taxonomy" id="1515746"/>
    <lineage>
        <taxon>Bacteria</taxon>
        <taxon>Pseudomonadati</taxon>
        <taxon>Pseudomonadota</taxon>
        <taxon>Gammaproteobacteria</taxon>
        <taxon>Alteromonadales</taxon>
        <taxon>Shewanellaceae</taxon>
        <taxon>Shewanella</taxon>
    </lineage>
</organism>
<dbReference type="eggNOG" id="ENOG502Z8C7">
    <property type="taxonomic scope" value="Bacteria"/>
</dbReference>
<protein>
    <submittedName>
        <fullName evidence="2">Uncharacterized protein</fullName>
    </submittedName>
</protein>